<dbReference type="AlphaFoldDB" id="A0A8H5HMS1"/>
<comment type="caution">
    <text evidence="19">The sequence shown here is derived from an EMBL/GenBank/DDBJ whole genome shotgun (WGS) entry which is preliminary data.</text>
</comment>
<evidence type="ECO:0000256" key="14">
    <source>
        <dbReference type="ARBA" id="ARBA00047851"/>
    </source>
</evidence>
<dbReference type="InterPro" id="IPR034291">
    <property type="entry name" value="TMP_synthase"/>
</dbReference>
<evidence type="ECO:0000256" key="12">
    <source>
        <dbReference type="ARBA" id="ARBA00022977"/>
    </source>
</evidence>
<comment type="similarity">
    <text evidence="17">In the N-terminal section; belongs to the thiamine-phosphate synthase family.</text>
</comment>
<keyword evidence="9" id="KW-0418">Kinase</keyword>
<dbReference type="InterPro" id="IPR029056">
    <property type="entry name" value="Ribokinase-like"/>
</dbReference>
<dbReference type="Proteomes" id="UP000565441">
    <property type="component" value="Unassembled WGS sequence"/>
</dbReference>
<dbReference type="HAMAP" id="MF_00228">
    <property type="entry name" value="Thz_kinase"/>
    <property type="match status" value="1"/>
</dbReference>
<protein>
    <recommendedName>
        <fullName evidence="18">Thiamine phosphate synthase/TenI domain-containing protein</fullName>
    </recommendedName>
</protein>
<dbReference type="Gene3D" id="3.20.20.70">
    <property type="entry name" value="Aldolase class I"/>
    <property type="match status" value="1"/>
</dbReference>
<evidence type="ECO:0000256" key="15">
    <source>
        <dbReference type="ARBA" id="ARBA00047883"/>
    </source>
</evidence>
<gene>
    <name evidence="19" type="ORF">D9615_002670</name>
</gene>
<keyword evidence="8" id="KW-0547">Nucleotide-binding</keyword>
<comment type="catalytic activity">
    <reaction evidence="14">
        <text>2-(2-carboxy-4-methylthiazol-5-yl)ethyl phosphate + 4-amino-2-methyl-5-(diphosphooxymethyl)pyrimidine + 2 H(+) = thiamine phosphate + CO2 + diphosphate</text>
        <dbReference type="Rhea" id="RHEA:47848"/>
        <dbReference type="ChEBI" id="CHEBI:15378"/>
        <dbReference type="ChEBI" id="CHEBI:16526"/>
        <dbReference type="ChEBI" id="CHEBI:33019"/>
        <dbReference type="ChEBI" id="CHEBI:37575"/>
        <dbReference type="ChEBI" id="CHEBI:57841"/>
        <dbReference type="ChEBI" id="CHEBI:62890"/>
        <dbReference type="EC" id="2.5.1.3"/>
    </reaction>
</comment>
<keyword evidence="12" id="KW-0784">Thiamine biosynthesis</keyword>
<dbReference type="CDD" id="cd00564">
    <property type="entry name" value="TMP_TenI"/>
    <property type="match status" value="1"/>
</dbReference>
<comment type="catalytic activity">
    <reaction evidence="1">
        <text>5-(2-hydroxyethyl)-4-methylthiazole + ATP = 4-methyl-5-(2-phosphooxyethyl)-thiazole + ADP + H(+)</text>
        <dbReference type="Rhea" id="RHEA:24212"/>
        <dbReference type="ChEBI" id="CHEBI:15378"/>
        <dbReference type="ChEBI" id="CHEBI:17957"/>
        <dbReference type="ChEBI" id="CHEBI:30616"/>
        <dbReference type="ChEBI" id="CHEBI:58296"/>
        <dbReference type="ChEBI" id="CHEBI:456216"/>
        <dbReference type="EC" id="2.7.1.50"/>
    </reaction>
</comment>
<dbReference type="SUPFAM" id="SSF51391">
    <property type="entry name" value="Thiamin phosphate synthase"/>
    <property type="match status" value="1"/>
</dbReference>
<dbReference type="OrthoDB" id="4994at2759"/>
<reference evidence="19 20" key="1">
    <citation type="journal article" date="2020" name="ISME J.">
        <title>Uncovering the hidden diversity of litter-decomposition mechanisms in mushroom-forming fungi.</title>
        <authorList>
            <person name="Floudas D."/>
            <person name="Bentzer J."/>
            <person name="Ahren D."/>
            <person name="Johansson T."/>
            <person name="Persson P."/>
            <person name="Tunlid A."/>
        </authorList>
    </citation>
    <scope>NUCLEOTIDE SEQUENCE [LARGE SCALE GENOMIC DNA]</scope>
    <source>
        <strain evidence="19 20">CBS 661.87</strain>
    </source>
</reference>
<dbReference type="PANTHER" id="PTHR20857:SF23">
    <property type="entry name" value="THIAMINE BIOSYNTHETIC BIFUNCTIONAL ENZYME"/>
    <property type="match status" value="1"/>
</dbReference>
<comment type="catalytic activity">
    <reaction evidence="15">
        <text>2-[(2R,5Z)-2-carboxy-4-methylthiazol-5(2H)-ylidene]ethyl phosphate + 4-amino-2-methyl-5-(diphosphooxymethyl)pyrimidine + 2 H(+) = thiamine phosphate + CO2 + diphosphate</text>
        <dbReference type="Rhea" id="RHEA:47844"/>
        <dbReference type="ChEBI" id="CHEBI:15378"/>
        <dbReference type="ChEBI" id="CHEBI:16526"/>
        <dbReference type="ChEBI" id="CHEBI:33019"/>
        <dbReference type="ChEBI" id="CHEBI:37575"/>
        <dbReference type="ChEBI" id="CHEBI:57841"/>
        <dbReference type="ChEBI" id="CHEBI:62899"/>
        <dbReference type="EC" id="2.5.1.3"/>
    </reaction>
</comment>
<dbReference type="Pfam" id="PF02110">
    <property type="entry name" value="HK"/>
    <property type="match status" value="1"/>
</dbReference>
<sequence>MSLIDYSLYLVTGRSLLPPEKDYYQSLEESLQGGVTVVQIREKDAETAEFLEVATKSKEICDRYDVPILINDRVDVALAVGAHGVHVGQTDMSVALLRSLLPKNAIIGVSCNNTDHVRKAIKDGVDYIGIGAVWGTQTKKLTNPLVGVRGVSSRLELLDGTNIKAVAIGGIKSTNLLRTLHGSVTTTNHVLDGIAVVSEIVASQEPRQAAEKLSKIFKSFRAEPPRGISSSEGVPAERVIINKVAQLMSAVRDINPLVHQITNIVAATQSANITLALGGSPIMATEPKEMEDISRISNALLVNIGTMRFDGKESMSKAGYFANANKKPLVFDPVGIGASAFRKETVKDLLNTFQASVIKGNAGEMAALANSQEVLTKGVDSLGAGFKDPVGFVRALAKKERCVIAMTGAVDYISDGVSVIALRNGHEVLGKFTGSGCIVGSSIATYCGVVSAQSEKEDGKLVHGDMLLGAVAGILVLTVAAELAVQREDVKGPGTFLPALIDQLWSLKPETVQSLARLEVFS</sequence>
<comment type="similarity">
    <text evidence="16">In the C-terminal section; belongs to the Thz kinase family.</text>
</comment>
<dbReference type="Pfam" id="PF02581">
    <property type="entry name" value="TMP-TENI"/>
    <property type="match status" value="1"/>
</dbReference>
<evidence type="ECO:0000256" key="11">
    <source>
        <dbReference type="ARBA" id="ARBA00022842"/>
    </source>
</evidence>
<dbReference type="PANTHER" id="PTHR20857">
    <property type="entry name" value="THIAMINE-PHOSPHATE PYROPHOSPHORYLASE"/>
    <property type="match status" value="1"/>
</dbReference>
<evidence type="ECO:0000256" key="13">
    <source>
        <dbReference type="ARBA" id="ARBA00047334"/>
    </source>
</evidence>
<evidence type="ECO:0000256" key="4">
    <source>
        <dbReference type="ARBA" id="ARBA00004868"/>
    </source>
</evidence>
<evidence type="ECO:0000256" key="5">
    <source>
        <dbReference type="ARBA" id="ARBA00005165"/>
    </source>
</evidence>
<dbReference type="HAMAP" id="MF_00097">
    <property type="entry name" value="TMP_synthase"/>
    <property type="match status" value="1"/>
</dbReference>
<comment type="function">
    <text evidence="3">Condenses 4-methyl-5-(beta-hydroxyethyl)thiazole monophosphate (THZ-P) and 2-methyl-4-amino-5-hydroxymethyl pyrimidine pyrophosphate (HMP-PP) to form thiamine monophosphate (TMP).</text>
</comment>
<dbReference type="FunFam" id="3.20.20.70:FF:000104">
    <property type="entry name" value="Thiamine biosynthetic bifunctional enzyme"/>
    <property type="match status" value="1"/>
</dbReference>
<keyword evidence="6" id="KW-0808">Transferase</keyword>
<accession>A0A8H5HMS1</accession>
<evidence type="ECO:0000256" key="10">
    <source>
        <dbReference type="ARBA" id="ARBA00022840"/>
    </source>
</evidence>
<dbReference type="GO" id="GO:0009228">
    <property type="term" value="P:thiamine biosynthetic process"/>
    <property type="evidence" value="ECO:0007669"/>
    <property type="project" value="UniProtKB-KW"/>
</dbReference>
<dbReference type="PRINTS" id="PR01099">
    <property type="entry name" value="HYETHTZKNASE"/>
</dbReference>
<feature type="domain" description="Thiamine phosphate synthase/TenI" evidence="18">
    <location>
        <begin position="8"/>
        <end position="200"/>
    </location>
</feature>
<evidence type="ECO:0000256" key="7">
    <source>
        <dbReference type="ARBA" id="ARBA00022723"/>
    </source>
</evidence>
<dbReference type="GO" id="GO:0000287">
    <property type="term" value="F:magnesium ion binding"/>
    <property type="evidence" value="ECO:0007669"/>
    <property type="project" value="InterPro"/>
</dbReference>
<evidence type="ECO:0000256" key="16">
    <source>
        <dbReference type="ARBA" id="ARBA00061146"/>
    </source>
</evidence>
<keyword evidence="10" id="KW-0067">ATP-binding</keyword>
<keyword evidence="7" id="KW-0479">Metal-binding</keyword>
<dbReference type="InterPro" id="IPR036206">
    <property type="entry name" value="ThiamineP_synth_sf"/>
</dbReference>
<organism evidence="19 20">
    <name type="scientific">Tricholomella constricta</name>
    <dbReference type="NCBI Taxonomy" id="117010"/>
    <lineage>
        <taxon>Eukaryota</taxon>
        <taxon>Fungi</taxon>
        <taxon>Dikarya</taxon>
        <taxon>Basidiomycota</taxon>
        <taxon>Agaricomycotina</taxon>
        <taxon>Agaricomycetes</taxon>
        <taxon>Agaricomycetidae</taxon>
        <taxon>Agaricales</taxon>
        <taxon>Tricholomatineae</taxon>
        <taxon>Lyophyllaceae</taxon>
        <taxon>Tricholomella</taxon>
    </lineage>
</organism>
<dbReference type="CDD" id="cd01170">
    <property type="entry name" value="THZ_kinase"/>
    <property type="match status" value="1"/>
</dbReference>
<dbReference type="GO" id="GO:0004789">
    <property type="term" value="F:thiamine-phosphate diphosphorylase activity"/>
    <property type="evidence" value="ECO:0007669"/>
    <property type="project" value="UniProtKB-EC"/>
</dbReference>
<evidence type="ECO:0000259" key="18">
    <source>
        <dbReference type="Pfam" id="PF02581"/>
    </source>
</evidence>
<evidence type="ECO:0000313" key="19">
    <source>
        <dbReference type="EMBL" id="KAF5386233.1"/>
    </source>
</evidence>
<dbReference type="UniPathway" id="UPA00060">
    <property type="reaction ID" value="UER00139"/>
</dbReference>
<dbReference type="EMBL" id="JAACJP010000003">
    <property type="protein sequence ID" value="KAF5386233.1"/>
    <property type="molecule type" value="Genomic_DNA"/>
</dbReference>
<dbReference type="GO" id="GO:0005737">
    <property type="term" value="C:cytoplasm"/>
    <property type="evidence" value="ECO:0007669"/>
    <property type="project" value="TreeGrafter"/>
</dbReference>
<dbReference type="SUPFAM" id="SSF53613">
    <property type="entry name" value="Ribokinase-like"/>
    <property type="match status" value="1"/>
</dbReference>
<comment type="pathway">
    <text evidence="4">Cofactor biosynthesis; thiamine diphosphate biosynthesis; 4-methyl-5-(2-phosphoethyl)-thiazole from 5-(2-hydroxyethyl)-4-methylthiazole: step 1/1.</text>
</comment>
<dbReference type="NCBIfam" id="TIGR00694">
    <property type="entry name" value="thiM"/>
    <property type="match status" value="1"/>
</dbReference>
<evidence type="ECO:0000256" key="9">
    <source>
        <dbReference type="ARBA" id="ARBA00022777"/>
    </source>
</evidence>
<keyword evidence="20" id="KW-1185">Reference proteome</keyword>
<dbReference type="NCBIfam" id="TIGR00693">
    <property type="entry name" value="thiE"/>
    <property type="match status" value="1"/>
</dbReference>
<evidence type="ECO:0000313" key="20">
    <source>
        <dbReference type="Proteomes" id="UP000565441"/>
    </source>
</evidence>
<evidence type="ECO:0000256" key="8">
    <source>
        <dbReference type="ARBA" id="ARBA00022741"/>
    </source>
</evidence>
<evidence type="ECO:0000256" key="2">
    <source>
        <dbReference type="ARBA" id="ARBA00001946"/>
    </source>
</evidence>
<keyword evidence="11" id="KW-0460">Magnesium</keyword>
<evidence type="ECO:0000256" key="3">
    <source>
        <dbReference type="ARBA" id="ARBA00003814"/>
    </source>
</evidence>
<name>A0A8H5HMS1_9AGAR</name>
<evidence type="ECO:0000256" key="6">
    <source>
        <dbReference type="ARBA" id="ARBA00022679"/>
    </source>
</evidence>
<comment type="cofactor">
    <cofactor evidence="2">
        <name>Mg(2+)</name>
        <dbReference type="ChEBI" id="CHEBI:18420"/>
    </cofactor>
</comment>
<dbReference type="InterPro" id="IPR000417">
    <property type="entry name" value="Hyethyz_kinase"/>
</dbReference>
<dbReference type="Gene3D" id="3.40.1190.20">
    <property type="match status" value="1"/>
</dbReference>
<dbReference type="GO" id="GO:0004417">
    <property type="term" value="F:hydroxyethylthiazole kinase activity"/>
    <property type="evidence" value="ECO:0007669"/>
    <property type="project" value="UniProtKB-EC"/>
</dbReference>
<dbReference type="NCBIfam" id="NF006830">
    <property type="entry name" value="PRK09355.1"/>
    <property type="match status" value="1"/>
</dbReference>
<dbReference type="GO" id="GO:0009229">
    <property type="term" value="P:thiamine diphosphate biosynthetic process"/>
    <property type="evidence" value="ECO:0007669"/>
    <property type="project" value="UniProtKB-UniPathway"/>
</dbReference>
<evidence type="ECO:0000256" key="1">
    <source>
        <dbReference type="ARBA" id="ARBA00001771"/>
    </source>
</evidence>
<dbReference type="GO" id="GO:0005524">
    <property type="term" value="F:ATP binding"/>
    <property type="evidence" value="ECO:0007669"/>
    <property type="project" value="UniProtKB-KW"/>
</dbReference>
<comment type="catalytic activity">
    <reaction evidence="13">
        <text>4-methyl-5-(2-phosphooxyethyl)-thiazole + 4-amino-2-methyl-5-(diphosphooxymethyl)pyrimidine + H(+) = thiamine phosphate + diphosphate</text>
        <dbReference type="Rhea" id="RHEA:22328"/>
        <dbReference type="ChEBI" id="CHEBI:15378"/>
        <dbReference type="ChEBI" id="CHEBI:33019"/>
        <dbReference type="ChEBI" id="CHEBI:37575"/>
        <dbReference type="ChEBI" id="CHEBI:57841"/>
        <dbReference type="ChEBI" id="CHEBI:58296"/>
        <dbReference type="EC" id="2.5.1.3"/>
    </reaction>
</comment>
<comment type="pathway">
    <text evidence="5">Cofactor biosynthesis; thiamine diphosphate biosynthesis; thiamine phosphate from 4-amino-2-methyl-5-diphosphomethylpyrimidine and 4-methyl-5-(2-phosphoethyl)-thiazole: step 1/1.</text>
</comment>
<proteinExistence type="inferred from homology"/>
<evidence type="ECO:0000256" key="17">
    <source>
        <dbReference type="ARBA" id="ARBA00061283"/>
    </source>
</evidence>
<dbReference type="InterPro" id="IPR013785">
    <property type="entry name" value="Aldolase_TIM"/>
</dbReference>
<dbReference type="InterPro" id="IPR022998">
    <property type="entry name" value="ThiamineP_synth_TenI"/>
</dbReference>